<evidence type="ECO:0000313" key="2">
    <source>
        <dbReference type="EMBL" id="KAB8040565.1"/>
    </source>
</evidence>
<accession>A0A6N6VVC8</accession>
<dbReference type="InterPro" id="IPR036890">
    <property type="entry name" value="HATPase_C_sf"/>
</dbReference>
<dbReference type="Gene3D" id="3.30.565.10">
    <property type="entry name" value="Histidine kinase-like ATPase, C-terminal domain"/>
    <property type="match status" value="1"/>
</dbReference>
<dbReference type="EMBL" id="WFLM01000001">
    <property type="protein sequence ID" value="KAB8040565.1"/>
    <property type="molecule type" value="Genomic_DNA"/>
</dbReference>
<comment type="caution">
    <text evidence="2">The sequence shown here is derived from an EMBL/GenBank/DDBJ whole genome shotgun (WGS) entry which is preliminary data.</text>
</comment>
<dbReference type="SUPFAM" id="SSF55874">
    <property type="entry name" value="ATPase domain of HSP90 chaperone/DNA topoisomerase II/histidine kinase"/>
    <property type="match status" value="1"/>
</dbReference>
<dbReference type="RefSeq" id="WP_153418080.1">
    <property type="nucleotide sequence ID" value="NZ_WFLM01000001.1"/>
</dbReference>
<protein>
    <recommendedName>
        <fullName evidence="1">Histidine kinase/HSP90-like ATPase domain-containing protein</fullName>
    </recommendedName>
</protein>
<sequence>MIYKVSKTKSDVIRFLNFVENSLEIDAIKKGNLKLVLEELLTNSINHTSNNLKPLEIGIDVHNDSINIEYHEYSDFFNIYDYYNGSDIMEDKINRMEEGGLGIYLIFNLIKNYQFFYDQKHLKNIMKFNI</sequence>
<dbReference type="Proteomes" id="UP000437748">
    <property type="component" value="Unassembled WGS sequence"/>
</dbReference>
<organism evidence="2 3">
    <name type="scientific">Silvanigrella paludirubra</name>
    <dbReference type="NCBI Taxonomy" id="2499159"/>
    <lineage>
        <taxon>Bacteria</taxon>
        <taxon>Pseudomonadati</taxon>
        <taxon>Bdellovibrionota</taxon>
        <taxon>Oligoflexia</taxon>
        <taxon>Silvanigrellales</taxon>
        <taxon>Silvanigrellaceae</taxon>
        <taxon>Silvanigrella</taxon>
    </lineage>
</organism>
<proteinExistence type="predicted"/>
<evidence type="ECO:0000259" key="1">
    <source>
        <dbReference type="Pfam" id="PF13581"/>
    </source>
</evidence>
<name>A0A6N6VVC8_9BACT</name>
<gene>
    <name evidence="2" type="ORF">GCL60_01205</name>
</gene>
<dbReference type="Pfam" id="PF13581">
    <property type="entry name" value="HATPase_c_2"/>
    <property type="match status" value="1"/>
</dbReference>
<dbReference type="InterPro" id="IPR003594">
    <property type="entry name" value="HATPase_dom"/>
</dbReference>
<dbReference type="OrthoDB" id="9792240at2"/>
<feature type="domain" description="Histidine kinase/HSP90-like ATPase" evidence="1">
    <location>
        <begin position="12"/>
        <end position="115"/>
    </location>
</feature>
<evidence type="ECO:0000313" key="3">
    <source>
        <dbReference type="Proteomes" id="UP000437748"/>
    </source>
</evidence>
<dbReference type="AlphaFoldDB" id="A0A6N6VVC8"/>
<reference evidence="2 3" key="1">
    <citation type="submission" date="2019-10" db="EMBL/GenBank/DDBJ databases">
        <title>New species of Slilvanegrellaceae.</title>
        <authorList>
            <person name="Pitt A."/>
            <person name="Hahn M.W."/>
        </authorList>
    </citation>
    <scope>NUCLEOTIDE SEQUENCE [LARGE SCALE GENOMIC DNA]</scope>
    <source>
        <strain evidence="2 3">SP-Ram-0.45-NSY-1</strain>
    </source>
</reference>
<keyword evidence="3" id="KW-1185">Reference proteome</keyword>